<name>A0A1B6EAN1_9HEMI</name>
<accession>A0A1B6EAN1</accession>
<evidence type="ECO:0000313" key="2">
    <source>
        <dbReference type="EMBL" id="JAS34975.1"/>
    </source>
</evidence>
<organism evidence="2">
    <name type="scientific">Clastoptera arizonana</name>
    <name type="common">Arizona spittle bug</name>
    <dbReference type="NCBI Taxonomy" id="38151"/>
    <lineage>
        <taxon>Eukaryota</taxon>
        <taxon>Metazoa</taxon>
        <taxon>Ecdysozoa</taxon>
        <taxon>Arthropoda</taxon>
        <taxon>Hexapoda</taxon>
        <taxon>Insecta</taxon>
        <taxon>Pterygota</taxon>
        <taxon>Neoptera</taxon>
        <taxon>Paraneoptera</taxon>
        <taxon>Hemiptera</taxon>
        <taxon>Auchenorrhyncha</taxon>
        <taxon>Cercopoidea</taxon>
        <taxon>Clastopteridae</taxon>
        <taxon>Clastoptera</taxon>
    </lineage>
</organism>
<feature type="domain" description="Polysaccharide biosynthesis" evidence="1">
    <location>
        <begin position="37"/>
        <end position="160"/>
    </location>
</feature>
<dbReference type="Gene3D" id="1.10.3560.10">
    <property type="entry name" value="yst0336 like domain"/>
    <property type="match status" value="1"/>
</dbReference>
<dbReference type="PANTHER" id="PTHR13410">
    <property type="entry name" value="PROTEIN PBDC1"/>
    <property type="match status" value="1"/>
</dbReference>
<dbReference type="GO" id="GO:0005737">
    <property type="term" value="C:cytoplasm"/>
    <property type="evidence" value="ECO:0007669"/>
    <property type="project" value="TreeGrafter"/>
</dbReference>
<reference evidence="2" key="1">
    <citation type="submission" date="2015-12" db="EMBL/GenBank/DDBJ databases">
        <title>De novo transcriptome assembly of four potential Pierce s Disease insect vectors from Arizona vineyards.</title>
        <authorList>
            <person name="Tassone E.E."/>
        </authorList>
    </citation>
    <scope>NUCLEOTIDE SEQUENCE</scope>
</reference>
<gene>
    <name evidence="2" type="ORF">g.6848</name>
</gene>
<dbReference type="AlphaFoldDB" id="A0A1B6EAN1"/>
<dbReference type="Pfam" id="PF04669">
    <property type="entry name" value="PBDC1"/>
    <property type="match status" value="1"/>
</dbReference>
<dbReference type="InterPro" id="IPR021148">
    <property type="entry name" value="Polysacc_synth_dom"/>
</dbReference>
<evidence type="ECO:0000259" key="1">
    <source>
        <dbReference type="Pfam" id="PF04669"/>
    </source>
</evidence>
<dbReference type="InterPro" id="IPR008476">
    <property type="entry name" value="PBDC1_metazoa/fungi"/>
</dbReference>
<proteinExistence type="predicted"/>
<protein>
    <recommendedName>
        <fullName evidence="1">Polysaccharide biosynthesis domain-containing protein</fullName>
    </recommendedName>
</protein>
<dbReference type="EMBL" id="GEDC01002323">
    <property type="protein sequence ID" value="JAS34975.1"/>
    <property type="molecule type" value="Transcribed_RNA"/>
</dbReference>
<dbReference type="InterPro" id="IPR023139">
    <property type="entry name" value="PBDC1-like_dom_sf"/>
</dbReference>
<dbReference type="PANTHER" id="PTHR13410:SF9">
    <property type="entry name" value="PROTEIN PBDC1"/>
    <property type="match status" value="1"/>
</dbReference>
<sequence>MHNMAMASISDVSAEGLISASSVLSRPAEEFENDPTVEAMWAIRAYEHAEVYFNILCSVDPQILRLTPHDDLIYRTFRDEFSGMDVRTLDEDQIKSIEGKKKWRDFCEKFKDIVEDYNFGTLLRINTTGDYSEENSILTTRVQFYAIELARNREGYNDTVRLKFKPNKISKQ</sequence>